<organism evidence="2 3">
    <name type="scientific">Natronosporangium hydrolyticum</name>
    <dbReference type="NCBI Taxonomy" id="2811111"/>
    <lineage>
        <taxon>Bacteria</taxon>
        <taxon>Bacillati</taxon>
        <taxon>Actinomycetota</taxon>
        <taxon>Actinomycetes</taxon>
        <taxon>Micromonosporales</taxon>
        <taxon>Micromonosporaceae</taxon>
        <taxon>Natronosporangium</taxon>
    </lineage>
</organism>
<proteinExistence type="predicted"/>
<evidence type="ECO:0000256" key="1">
    <source>
        <dbReference type="SAM" id="Phobius"/>
    </source>
</evidence>
<gene>
    <name evidence="2" type="ORF">JQS43_01700</name>
</gene>
<evidence type="ECO:0000313" key="2">
    <source>
        <dbReference type="EMBL" id="QSB17057.1"/>
    </source>
</evidence>
<feature type="transmembrane region" description="Helical" evidence="1">
    <location>
        <begin position="119"/>
        <end position="136"/>
    </location>
</feature>
<protein>
    <submittedName>
        <fullName evidence="2">Uncharacterized protein</fullName>
    </submittedName>
</protein>
<feature type="transmembrane region" description="Helical" evidence="1">
    <location>
        <begin position="54"/>
        <end position="73"/>
    </location>
</feature>
<dbReference type="KEGG" id="nhy:JQS43_01700"/>
<dbReference type="AlphaFoldDB" id="A0A895YGV5"/>
<feature type="transmembrane region" description="Helical" evidence="1">
    <location>
        <begin position="165"/>
        <end position="184"/>
    </location>
</feature>
<keyword evidence="1" id="KW-0812">Transmembrane</keyword>
<feature type="transmembrane region" description="Helical" evidence="1">
    <location>
        <begin position="30"/>
        <end position="48"/>
    </location>
</feature>
<evidence type="ECO:0000313" key="3">
    <source>
        <dbReference type="Proteomes" id="UP000662857"/>
    </source>
</evidence>
<accession>A0A895YGV5</accession>
<sequence>MTAPASPAPAGLARIDAFLVAPQATGGERAITYLAAVAGGGLALALAATAGLPALALLVITLVAVDAVGGAVANATGSAQRWWHRPGRTRTHQLGFVAAHGQPFLLAATVPGFGWTAATAVYAVAVAGAVLVLVAPSELRRPVGFAATVLGVTVLTALADIPTALAWFAPVLLIKLLLAHLLPWRSPWRSPWR</sequence>
<dbReference type="EMBL" id="CP070499">
    <property type="protein sequence ID" value="QSB17057.1"/>
    <property type="molecule type" value="Genomic_DNA"/>
</dbReference>
<keyword evidence="3" id="KW-1185">Reference proteome</keyword>
<name>A0A895YGV5_9ACTN</name>
<keyword evidence="1" id="KW-1133">Transmembrane helix</keyword>
<dbReference type="Proteomes" id="UP000662857">
    <property type="component" value="Chromosome"/>
</dbReference>
<keyword evidence="1" id="KW-0472">Membrane</keyword>
<feature type="transmembrane region" description="Helical" evidence="1">
    <location>
        <begin position="143"/>
        <end position="159"/>
    </location>
</feature>
<reference evidence="2" key="1">
    <citation type="submission" date="2021-02" db="EMBL/GenBank/DDBJ databases">
        <title>Natrosporangium hydrolyticum gen. nov., sp. nov, a haloalkaliphilic actinobacterium from a soda solonchak soil.</title>
        <authorList>
            <person name="Sorokin D.Y."/>
            <person name="Khijniak T.V."/>
            <person name="Zakharycheva A.P."/>
            <person name="Boueva O.V."/>
            <person name="Ariskina E.V."/>
            <person name="Hahnke R.L."/>
            <person name="Bunk B."/>
            <person name="Sproer C."/>
            <person name="Schumann P."/>
            <person name="Evtushenko L.I."/>
            <person name="Kublanov I.V."/>
        </authorList>
    </citation>
    <scope>NUCLEOTIDE SEQUENCE</scope>
    <source>
        <strain evidence="2">DSM 106523</strain>
    </source>
</reference>